<dbReference type="Pfam" id="PF13827">
    <property type="entry name" value="DUF4189"/>
    <property type="match status" value="1"/>
</dbReference>
<gene>
    <name evidence="3" type="ORF">POL72_32385</name>
</gene>
<reference evidence="3 4" key="1">
    <citation type="submission" date="2023-01" db="EMBL/GenBank/DDBJ databases">
        <title>Minimal conservation of predation-associated metabolite biosynthetic gene clusters underscores biosynthetic potential of Myxococcota including descriptions for ten novel species: Archangium lansinium sp. nov., Myxococcus landrumus sp. nov., Nannocystis bai.</title>
        <authorList>
            <person name="Ahearne A."/>
            <person name="Stevens C."/>
            <person name="Dowd S."/>
        </authorList>
    </citation>
    <scope>NUCLEOTIDE SEQUENCE [LARGE SCALE GENOMIC DNA]</scope>
    <source>
        <strain evidence="3 4">WIWO2</strain>
    </source>
</reference>
<keyword evidence="1" id="KW-0732">Signal</keyword>
<protein>
    <submittedName>
        <fullName evidence="3">DUF4189 domain-containing protein</fullName>
    </submittedName>
</protein>
<evidence type="ECO:0000256" key="1">
    <source>
        <dbReference type="SAM" id="SignalP"/>
    </source>
</evidence>
<dbReference type="Proteomes" id="UP001217485">
    <property type="component" value="Unassembled WGS sequence"/>
</dbReference>
<accession>A0ABT5C940</accession>
<proteinExistence type="predicted"/>
<feature type="chain" id="PRO_5046862247" evidence="1">
    <location>
        <begin position="26"/>
        <end position="146"/>
    </location>
</feature>
<feature type="signal peptide" evidence="1">
    <location>
        <begin position="1"/>
        <end position="25"/>
    </location>
</feature>
<evidence type="ECO:0000259" key="2">
    <source>
        <dbReference type="Pfam" id="PF13827"/>
    </source>
</evidence>
<evidence type="ECO:0000313" key="3">
    <source>
        <dbReference type="EMBL" id="MDC0682473.1"/>
    </source>
</evidence>
<dbReference type="EMBL" id="JAQNDK010000004">
    <property type="protein sequence ID" value="MDC0682473.1"/>
    <property type="molecule type" value="Genomic_DNA"/>
</dbReference>
<name>A0ABT5C940_9BACT</name>
<feature type="domain" description="DUF4189" evidence="2">
    <location>
        <begin position="30"/>
        <end position="140"/>
    </location>
</feature>
<dbReference type="RefSeq" id="WP_272100427.1">
    <property type="nucleotide sequence ID" value="NZ_JAQNDK010000004.1"/>
</dbReference>
<comment type="caution">
    <text evidence="3">The sequence shown here is derived from an EMBL/GenBank/DDBJ whole genome shotgun (WGS) entry which is preliminary data.</text>
</comment>
<dbReference type="InterPro" id="IPR025240">
    <property type="entry name" value="DUF4189"/>
</dbReference>
<keyword evidence="4" id="KW-1185">Reference proteome</keyword>
<organism evidence="3 4">
    <name type="scientific">Sorangium atrum</name>
    <dbReference type="NCBI Taxonomy" id="2995308"/>
    <lineage>
        <taxon>Bacteria</taxon>
        <taxon>Pseudomonadati</taxon>
        <taxon>Myxococcota</taxon>
        <taxon>Polyangia</taxon>
        <taxon>Polyangiales</taxon>
        <taxon>Polyangiaceae</taxon>
        <taxon>Sorangium</taxon>
    </lineage>
</organism>
<evidence type="ECO:0000313" key="4">
    <source>
        <dbReference type="Proteomes" id="UP001217485"/>
    </source>
</evidence>
<sequence>MRVIQPSVHFLCTTAVILAVWPAAAANDSFGAIAYSTTSNRAATAQSWRSSDEAGRLALADCNRGSPAKDCFIAAAFQNACGALAIDDHGTWGAWWKSQSEPGGAGVSAALGVGRSRAREQCRRYAAGHAAECRVVAELCAVAFHP</sequence>